<sequence>MVKLSDLDRINRLRTQRAQDVAMRDRLQSGEPLKIMIGDDKAASLIVVAPGYTDGIRKDLLGSFAGRISEVEDQLMAAGVEL</sequence>
<reference evidence="1" key="1">
    <citation type="submission" date="2021-03" db="EMBL/GenBank/DDBJ databases">
        <title>Genome sequencing and assembly of Tianweitania sediminis.</title>
        <authorList>
            <person name="Chhetri G."/>
        </authorList>
    </citation>
    <scope>NUCLEOTIDE SEQUENCE</scope>
    <source>
        <strain evidence="1">Z8</strain>
    </source>
</reference>
<evidence type="ECO:0000313" key="2">
    <source>
        <dbReference type="Proteomes" id="UP000666240"/>
    </source>
</evidence>
<keyword evidence="2" id="KW-1185">Reference proteome</keyword>
<protein>
    <submittedName>
        <fullName evidence="1">Uncharacterized protein</fullName>
    </submittedName>
</protein>
<comment type="caution">
    <text evidence="1">The sequence shown here is derived from an EMBL/GenBank/DDBJ whole genome shotgun (WGS) entry which is preliminary data.</text>
</comment>
<name>A0A8J7R1F9_9HYPH</name>
<proteinExistence type="predicted"/>
<evidence type="ECO:0000313" key="1">
    <source>
        <dbReference type="EMBL" id="MBP0438451.1"/>
    </source>
</evidence>
<dbReference type="Proteomes" id="UP000666240">
    <property type="component" value="Unassembled WGS sequence"/>
</dbReference>
<dbReference type="RefSeq" id="WP_209334494.1">
    <property type="nucleotide sequence ID" value="NZ_JAGIYY010000002.1"/>
</dbReference>
<accession>A0A8J7R1F9</accession>
<gene>
    <name evidence="1" type="ORF">J5Y06_07300</name>
</gene>
<dbReference type="AlphaFoldDB" id="A0A8J7R1F9"/>
<organism evidence="1 2">
    <name type="scientific">Tianweitania sediminis</name>
    <dbReference type="NCBI Taxonomy" id="1502156"/>
    <lineage>
        <taxon>Bacteria</taxon>
        <taxon>Pseudomonadati</taxon>
        <taxon>Pseudomonadota</taxon>
        <taxon>Alphaproteobacteria</taxon>
        <taxon>Hyphomicrobiales</taxon>
        <taxon>Phyllobacteriaceae</taxon>
        <taxon>Tianweitania</taxon>
    </lineage>
</organism>
<dbReference type="EMBL" id="JAGIYY010000002">
    <property type="protein sequence ID" value="MBP0438451.1"/>
    <property type="molecule type" value="Genomic_DNA"/>
</dbReference>